<dbReference type="PANTHER" id="PTHR11505">
    <property type="entry name" value="L1 TRANSPOSABLE ELEMENT-RELATED"/>
    <property type="match status" value="1"/>
</dbReference>
<gene>
    <name evidence="1" type="ORF">NHX12_004730</name>
</gene>
<dbReference type="AlphaFoldDB" id="A0A9Q0DXB6"/>
<sequence length="86" mass="10140">MVIREARKRRNDLMYQDSPIRFYEDYCPEVQEQRAAYHDVMAKLYNLGLRPALLYPAKLQITDKEGNKKRFSSAEKAVAYVRSRPA</sequence>
<proteinExistence type="predicted"/>
<dbReference type="InterPro" id="IPR042566">
    <property type="entry name" value="L1_C"/>
</dbReference>
<dbReference type="InterPro" id="IPR004244">
    <property type="entry name" value="Transposase_22"/>
</dbReference>
<name>A0A9Q0DXB6_9TELE</name>
<dbReference type="Proteomes" id="UP001148018">
    <property type="component" value="Unassembled WGS sequence"/>
</dbReference>
<reference evidence="1" key="1">
    <citation type="submission" date="2022-07" db="EMBL/GenBank/DDBJ databases">
        <title>Chromosome-level genome of Muraenolepis orangiensis.</title>
        <authorList>
            <person name="Kim J."/>
        </authorList>
    </citation>
    <scope>NUCLEOTIDE SEQUENCE</scope>
    <source>
        <strain evidence="1">KU_S4_2022</strain>
        <tissue evidence="1">Muscle</tissue>
    </source>
</reference>
<dbReference type="OrthoDB" id="10059413at2759"/>
<dbReference type="EMBL" id="JANIIK010000111">
    <property type="protein sequence ID" value="KAJ3595426.1"/>
    <property type="molecule type" value="Genomic_DNA"/>
</dbReference>
<keyword evidence="2" id="KW-1185">Reference proteome</keyword>
<protein>
    <submittedName>
        <fullName evidence="1">Uncharacterized protein</fullName>
    </submittedName>
</protein>
<dbReference type="Gene3D" id="3.30.250.20">
    <property type="entry name" value="L1 transposable element, C-terminal domain"/>
    <property type="match status" value="1"/>
</dbReference>
<comment type="caution">
    <text evidence="1">The sequence shown here is derived from an EMBL/GenBank/DDBJ whole genome shotgun (WGS) entry which is preliminary data.</text>
</comment>
<accession>A0A9Q0DXB6</accession>
<evidence type="ECO:0000313" key="1">
    <source>
        <dbReference type="EMBL" id="KAJ3595426.1"/>
    </source>
</evidence>
<evidence type="ECO:0000313" key="2">
    <source>
        <dbReference type="Proteomes" id="UP001148018"/>
    </source>
</evidence>
<organism evidence="1 2">
    <name type="scientific">Muraenolepis orangiensis</name>
    <name type="common">Patagonian moray cod</name>
    <dbReference type="NCBI Taxonomy" id="630683"/>
    <lineage>
        <taxon>Eukaryota</taxon>
        <taxon>Metazoa</taxon>
        <taxon>Chordata</taxon>
        <taxon>Craniata</taxon>
        <taxon>Vertebrata</taxon>
        <taxon>Euteleostomi</taxon>
        <taxon>Actinopterygii</taxon>
        <taxon>Neopterygii</taxon>
        <taxon>Teleostei</taxon>
        <taxon>Neoteleostei</taxon>
        <taxon>Acanthomorphata</taxon>
        <taxon>Zeiogadaria</taxon>
        <taxon>Gadariae</taxon>
        <taxon>Gadiformes</taxon>
        <taxon>Muraenolepidoidei</taxon>
        <taxon>Muraenolepididae</taxon>
        <taxon>Muraenolepis</taxon>
    </lineage>
</organism>